<dbReference type="PIRSF" id="PIRSF016262">
    <property type="entry name" value="LPLase"/>
    <property type="match status" value="1"/>
</dbReference>
<evidence type="ECO:0000256" key="3">
    <source>
        <dbReference type="ARBA" id="ARBA00022679"/>
    </source>
</evidence>
<keyword evidence="4 5" id="KW-0012">Acyltransferase</keyword>
<sequence>MSCDVAISRGLRPLLVSHVPALLPYKLGAIIQEKLIERRSLARAALRHAKVDWRPDVSPINLSPPLLKAWEVANDDVLLLLQHKPVYTLGRRDDAAAIGAARSAPDVDIVATRRGGLLTYHGPGQLVGYPILDLGAMNMSTRCYVSKLQTILRTVLAHPSIGLSTVDSPSTEARYTGVWSDERHKIASLGVQVQHRITSHGFALNIHRTALEGFKKIVACGLPDVQLTCVDEQLDQHGKQLKLSDSQIAEMVADQFASTLRRSIQPADALLQYECSTTKDGTKFVSTVTIEHEKFE</sequence>
<dbReference type="EC" id="2.3.1.181" evidence="5"/>
<feature type="binding site" evidence="7">
    <location>
        <begin position="114"/>
        <end position="121"/>
    </location>
    <ligand>
        <name>substrate</name>
    </ligand>
</feature>
<evidence type="ECO:0000256" key="1">
    <source>
        <dbReference type="ARBA" id="ARBA00004821"/>
    </source>
</evidence>
<evidence type="ECO:0000256" key="5">
    <source>
        <dbReference type="PIRNR" id="PIRNR016262"/>
    </source>
</evidence>
<dbReference type="GO" id="GO:0009249">
    <property type="term" value="P:protein lipoylation"/>
    <property type="evidence" value="ECO:0007669"/>
    <property type="project" value="InterPro"/>
</dbReference>
<comment type="function">
    <text evidence="5">Catalyzes the transfer of endogenously produced octanoic acid from octanoyl-acyl-carrier-protein onto the lipoyl domains of lipoate-dependent enzymes. Lipoyl-ACP can also act as a substrate although octanoyl-ACP is likely to be the physiological substrate.</text>
</comment>
<feature type="active site" description="Acyl-thioester intermediate" evidence="6">
    <location>
        <position position="220"/>
    </location>
</feature>
<dbReference type="PANTHER" id="PTHR10993:SF7">
    <property type="entry name" value="LIPOYLTRANSFERASE 2, MITOCHONDRIAL-RELATED"/>
    <property type="match status" value="1"/>
</dbReference>
<feature type="binding site" evidence="7">
    <location>
        <begin position="201"/>
        <end position="203"/>
    </location>
    <ligand>
        <name>substrate</name>
    </ligand>
</feature>
<evidence type="ECO:0000259" key="9">
    <source>
        <dbReference type="PROSITE" id="PS51733"/>
    </source>
</evidence>
<protein>
    <recommendedName>
        <fullName evidence="5">Octanoyltransferase</fullName>
        <ecNumber evidence="5">2.3.1.181</ecNumber>
    </recommendedName>
</protein>
<evidence type="ECO:0000256" key="6">
    <source>
        <dbReference type="PIRSR" id="PIRSR016262-1"/>
    </source>
</evidence>
<evidence type="ECO:0000256" key="4">
    <source>
        <dbReference type="ARBA" id="ARBA00023315"/>
    </source>
</evidence>
<evidence type="ECO:0000256" key="7">
    <source>
        <dbReference type="PIRSR" id="PIRSR016262-2"/>
    </source>
</evidence>
<keyword evidence="3 5" id="KW-0808">Transferase</keyword>
<name>A0A1M8A6J9_MALS4</name>
<dbReference type="EMBL" id="LT671823">
    <property type="protein sequence ID" value="SHO78092.1"/>
    <property type="molecule type" value="Genomic_DNA"/>
</dbReference>
<dbReference type="InterPro" id="IPR004143">
    <property type="entry name" value="BPL_LPL_catalytic"/>
</dbReference>
<dbReference type="PROSITE" id="PS01313">
    <property type="entry name" value="LIPB"/>
    <property type="match status" value="1"/>
</dbReference>
<dbReference type="InterPro" id="IPR020605">
    <property type="entry name" value="Octanoyltransferase_CS"/>
</dbReference>
<comment type="catalytic activity">
    <reaction evidence="5">
        <text>octanoyl-[ACP] + L-lysyl-[protein] = N(6)-octanoyl-L-lysyl-[protein] + holo-[ACP] + H(+)</text>
        <dbReference type="Rhea" id="RHEA:17665"/>
        <dbReference type="Rhea" id="RHEA-COMP:9636"/>
        <dbReference type="Rhea" id="RHEA-COMP:9685"/>
        <dbReference type="Rhea" id="RHEA-COMP:9752"/>
        <dbReference type="Rhea" id="RHEA-COMP:9928"/>
        <dbReference type="ChEBI" id="CHEBI:15378"/>
        <dbReference type="ChEBI" id="CHEBI:29969"/>
        <dbReference type="ChEBI" id="CHEBI:64479"/>
        <dbReference type="ChEBI" id="CHEBI:78463"/>
        <dbReference type="ChEBI" id="CHEBI:78809"/>
        <dbReference type="EC" id="2.3.1.181"/>
    </reaction>
</comment>
<evidence type="ECO:0000256" key="8">
    <source>
        <dbReference type="PIRSR" id="PIRSR016262-3"/>
    </source>
</evidence>
<dbReference type="OrthoDB" id="19908at2759"/>
<dbReference type="PROSITE" id="PS51733">
    <property type="entry name" value="BPL_LPL_CATALYTIC"/>
    <property type="match status" value="1"/>
</dbReference>
<dbReference type="Proteomes" id="UP000186303">
    <property type="component" value="Chromosome 3"/>
</dbReference>
<dbReference type="SUPFAM" id="SSF55681">
    <property type="entry name" value="Class II aaRS and biotin synthetases"/>
    <property type="match status" value="1"/>
</dbReference>
<proteinExistence type="inferred from homology"/>
<comment type="pathway">
    <text evidence="1 5">Protein modification; protein lipoylation via endogenous pathway; protein N(6)-(lipoyl)lysine from octanoyl-[acyl-carrier-protein]: step 1/2.</text>
</comment>
<dbReference type="GO" id="GO:0016874">
    <property type="term" value="F:ligase activity"/>
    <property type="evidence" value="ECO:0007669"/>
    <property type="project" value="UniProtKB-KW"/>
</dbReference>
<reference evidence="11" key="1">
    <citation type="journal article" date="2017" name="Nucleic Acids Res.">
        <title>Proteogenomics produces comprehensive and highly accurate protein-coding gene annotation in a complete genome assembly of Malassezia sympodialis.</title>
        <authorList>
            <person name="Zhu Y."/>
            <person name="Engstroem P.G."/>
            <person name="Tellgren-Roth C."/>
            <person name="Baudo C.D."/>
            <person name="Kennell J.C."/>
            <person name="Sun S."/>
            <person name="Billmyre R.B."/>
            <person name="Schroeder M.S."/>
            <person name="Andersson A."/>
            <person name="Holm T."/>
            <person name="Sigurgeirsson B."/>
            <person name="Wu G."/>
            <person name="Sankaranarayanan S.R."/>
            <person name="Siddharthan R."/>
            <person name="Sanyal K."/>
            <person name="Lundeberg J."/>
            <person name="Nystedt B."/>
            <person name="Boekhout T."/>
            <person name="Dawson T.L. Jr."/>
            <person name="Heitman J."/>
            <person name="Scheynius A."/>
            <person name="Lehtioe J."/>
        </authorList>
    </citation>
    <scope>NUCLEOTIDE SEQUENCE [LARGE SCALE GENOMIC DNA]</scope>
    <source>
        <strain evidence="11">ATCC 42132</strain>
    </source>
</reference>
<evidence type="ECO:0000313" key="10">
    <source>
        <dbReference type="EMBL" id="SHO78092.1"/>
    </source>
</evidence>
<dbReference type="AlphaFoldDB" id="A0A1M8A6J9"/>
<dbReference type="GO" id="GO:0033819">
    <property type="term" value="F:lipoyl(octanoyl) transferase activity"/>
    <property type="evidence" value="ECO:0007669"/>
    <property type="project" value="UniProtKB-EC"/>
</dbReference>
<organism evidence="10 11">
    <name type="scientific">Malassezia sympodialis (strain ATCC 42132)</name>
    <name type="common">Atopic eczema-associated yeast</name>
    <dbReference type="NCBI Taxonomy" id="1230383"/>
    <lineage>
        <taxon>Eukaryota</taxon>
        <taxon>Fungi</taxon>
        <taxon>Dikarya</taxon>
        <taxon>Basidiomycota</taxon>
        <taxon>Ustilaginomycotina</taxon>
        <taxon>Malasseziomycetes</taxon>
        <taxon>Malasseziales</taxon>
        <taxon>Malasseziaceae</taxon>
        <taxon>Malassezia</taxon>
    </lineage>
</organism>
<dbReference type="InterPro" id="IPR000544">
    <property type="entry name" value="Octanoyltransferase"/>
</dbReference>
<dbReference type="Gene3D" id="3.30.930.10">
    <property type="entry name" value="Bira Bifunctional Protein, Domain 2"/>
    <property type="match status" value="1"/>
</dbReference>
<accession>A0A1M8A6J9</accession>
<feature type="site" description="Lowers pKa of active site Cys" evidence="8">
    <location>
        <position position="185"/>
    </location>
</feature>
<evidence type="ECO:0000313" key="11">
    <source>
        <dbReference type="Proteomes" id="UP000186303"/>
    </source>
</evidence>
<dbReference type="PANTHER" id="PTHR10993">
    <property type="entry name" value="OCTANOYLTRANSFERASE"/>
    <property type="match status" value="1"/>
</dbReference>
<dbReference type="NCBIfam" id="TIGR00214">
    <property type="entry name" value="lipB"/>
    <property type="match status" value="1"/>
</dbReference>
<feature type="domain" description="BPL/LPL catalytic" evidence="9">
    <location>
        <begin position="72"/>
        <end position="264"/>
    </location>
</feature>
<evidence type="ECO:0000256" key="2">
    <source>
        <dbReference type="ARBA" id="ARBA00007907"/>
    </source>
</evidence>
<dbReference type="Pfam" id="PF21948">
    <property type="entry name" value="LplA-B_cat"/>
    <property type="match status" value="1"/>
</dbReference>
<dbReference type="OMA" id="HERATFH"/>
<keyword evidence="10" id="KW-0436">Ligase</keyword>
<feature type="binding site" evidence="7">
    <location>
        <begin position="188"/>
        <end position="190"/>
    </location>
    <ligand>
        <name>substrate</name>
    </ligand>
</feature>
<dbReference type="VEuPathDB" id="FungiDB:MSYG_2434"/>
<dbReference type="InterPro" id="IPR045864">
    <property type="entry name" value="aa-tRNA-synth_II/BPL/LPL"/>
</dbReference>
<gene>
    <name evidence="10" type="ORF">MSYG_2434</name>
</gene>
<keyword evidence="11" id="KW-1185">Reference proteome</keyword>
<comment type="similarity">
    <text evidence="2 5">Belongs to the LipB family.</text>
</comment>
<dbReference type="UniPathway" id="UPA00538">
    <property type="reaction ID" value="UER00592"/>
</dbReference>
<dbReference type="STRING" id="1230383.A0A1M8A6J9"/>